<dbReference type="InterPro" id="IPR012337">
    <property type="entry name" value="RNaseH-like_sf"/>
</dbReference>
<evidence type="ECO:0000313" key="3">
    <source>
        <dbReference type="Proteomes" id="UP000026915"/>
    </source>
</evidence>
<evidence type="ECO:0000313" key="2">
    <source>
        <dbReference type="EMBL" id="EOY09734.1"/>
    </source>
</evidence>
<dbReference type="InParanoid" id="A0A061F5F6"/>
<protein>
    <recommendedName>
        <fullName evidence="4">RNase H type-1 domain-containing protein</fullName>
    </recommendedName>
</protein>
<gene>
    <name evidence="2" type="ORF">TCM_025122</name>
</gene>
<sequence>MAMVNLIGFHPLLGLLECHRLGEALSTHGPSRGFRHLWDFMHAVDSSVMVPLSLFGLINGLRKMKHFASSILDFSLLQRTRRHECMIFGTMAIGLSLFVVTFTHGRFKASYGSLLLTRSPPKPSFTGGVWTLAQSNCAALGVVMSWRHVRTTFSHAILVGQYGALFFNGGGYHDGLTKDKLGPAGCGGILCNSDGYVVGVFLGPLGIQDSNFAELMAILHVVRFFSYSSFTSSKLIIEFDSKNALS</sequence>
<evidence type="ECO:0008006" key="4">
    <source>
        <dbReference type="Google" id="ProtNLM"/>
    </source>
</evidence>
<dbReference type="InterPro" id="IPR036397">
    <property type="entry name" value="RNaseH_sf"/>
</dbReference>
<dbReference type="Proteomes" id="UP000026915">
    <property type="component" value="Chromosome 5"/>
</dbReference>
<keyword evidence="1" id="KW-1133">Transmembrane helix</keyword>
<name>A0A061F5F6_THECC</name>
<dbReference type="Gene3D" id="3.30.420.10">
    <property type="entry name" value="Ribonuclease H-like superfamily/Ribonuclease H"/>
    <property type="match status" value="1"/>
</dbReference>
<keyword evidence="3" id="KW-1185">Reference proteome</keyword>
<dbReference type="GO" id="GO:0003676">
    <property type="term" value="F:nucleic acid binding"/>
    <property type="evidence" value="ECO:0007669"/>
    <property type="project" value="InterPro"/>
</dbReference>
<feature type="transmembrane region" description="Helical" evidence="1">
    <location>
        <begin position="127"/>
        <end position="146"/>
    </location>
</feature>
<organism evidence="2 3">
    <name type="scientific">Theobroma cacao</name>
    <name type="common">Cacao</name>
    <name type="synonym">Cocoa</name>
    <dbReference type="NCBI Taxonomy" id="3641"/>
    <lineage>
        <taxon>Eukaryota</taxon>
        <taxon>Viridiplantae</taxon>
        <taxon>Streptophyta</taxon>
        <taxon>Embryophyta</taxon>
        <taxon>Tracheophyta</taxon>
        <taxon>Spermatophyta</taxon>
        <taxon>Magnoliopsida</taxon>
        <taxon>eudicotyledons</taxon>
        <taxon>Gunneridae</taxon>
        <taxon>Pentapetalae</taxon>
        <taxon>rosids</taxon>
        <taxon>malvids</taxon>
        <taxon>Malvales</taxon>
        <taxon>Malvaceae</taxon>
        <taxon>Byttnerioideae</taxon>
        <taxon>Theobroma</taxon>
    </lineage>
</organism>
<dbReference type="EMBL" id="CM001883">
    <property type="protein sequence ID" value="EOY09734.1"/>
    <property type="molecule type" value="Genomic_DNA"/>
</dbReference>
<feature type="transmembrane region" description="Helical" evidence="1">
    <location>
        <begin position="85"/>
        <end position="107"/>
    </location>
</feature>
<reference evidence="2 3" key="1">
    <citation type="journal article" date="2013" name="Genome Biol.">
        <title>The genome sequence of the most widely cultivated cacao type and its use to identify candidate genes regulating pod color.</title>
        <authorList>
            <person name="Motamayor J.C."/>
            <person name="Mockaitis K."/>
            <person name="Schmutz J."/>
            <person name="Haiminen N."/>
            <person name="Iii D.L."/>
            <person name="Cornejo O."/>
            <person name="Findley S.D."/>
            <person name="Zheng P."/>
            <person name="Utro F."/>
            <person name="Royaert S."/>
            <person name="Saski C."/>
            <person name="Jenkins J."/>
            <person name="Podicheti R."/>
            <person name="Zhao M."/>
            <person name="Scheffler B.E."/>
            <person name="Stack J.C."/>
            <person name="Feltus F.A."/>
            <person name="Mustiga G.M."/>
            <person name="Amores F."/>
            <person name="Phillips W."/>
            <person name="Marelli J.P."/>
            <person name="May G.D."/>
            <person name="Shapiro H."/>
            <person name="Ma J."/>
            <person name="Bustamante C.D."/>
            <person name="Schnell R.J."/>
            <person name="Main D."/>
            <person name="Gilbert D."/>
            <person name="Parida L."/>
            <person name="Kuhn D.N."/>
        </authorList>
    </citation>
    <scope>NUCLEOTIDE SEQUENCE [LARGE SCALE GENOMIC DNA]</scope>
    <source>
        <strain evidence="3">cv. Matina 1-6</strain>
    </source>
</reference>
<proteinExistence type="predicted"/>
<dbReference type="InterPro" id="IPR044730">
    <property type="entry name" value="RNase_H-like_dom_plant"/>
</dbReference>
<accession>A0A061F5F6</accession>
<dbReference type="HOGENOM" id="CLU_1130740_0_0_1"/>
<dbReference type="SUPFAM" id="SSF53098">
    <property type="entry name" value="Ribonuclease H-like"/>
    <property type="match status" value="1"/>
</dbReference>
<evidence type="ECO:0000256" key="1">
    <source>
        <dbReference type="SAM" id="Phobius"/>
    </source>
</evidence>
<keyword evidence="1" id="KW-0472">Membrane</keyword>
<keyword evidence="1" id="KW-0812">Transmembrane</keyword>
<dbReference type="Gramene" id="EOY09734">
    <property type="protein sequence ID" value="EOY09734"/>
    <property type="gene ID" value="TCM_025122"/>
</dbReference>
<dbReference type="AlphaFoldDB" id="A0A061F5F6"/>
<dbReference type="CDD" id="cd06222">
    <property type="entry name" value="RNase_H_like"/>
    <property type="match status" value="1"/>
</dbReference>